<reference evidence="1" key="1">
    <citation type="journal article" date="2014" name="Front. Microbiol.">
        <title>High frequency of phylogenetically diverse reductive dehalogenase-homologous genes in deep subseafloor sedimentary metagenomes.</title>
        <authorList>
            <person name="Kawai M."/>
            <person name="Futagami T."/>
            <person name="Toyoda A."/>
            <person name="Takaki Y."/>
            <person name="Nishi S."/>
            <person name="Hori S."/>
            <person name="Arai W."/>
            <person name="Tsubouchi T."/>
            <person name="Morono Y."/>
            <person name="Uchiyama I."/>
            <person name="Ito T."/>
            <person name="Fujiyama A."/>
            <person name="Inagaki F."/>
            <person name="Takami H."/>
        </authorList>
    </citation>
    <scope>NUCLEOTIDE SEQUENCE</scope>
    <source>
        <strain evidence="1">Expedition CK06-06</strain>
    </source>
</reference>
<accession>X0WWG4</accession>
<dbReference type="InterPro" id="IPR017850">
    <property type="entry name" value="Alkaline_phosphatase_core_sf"/>
</dbReference>
<evidence type="ECO:0000313" key="1">
    <source>
        <dbReference type="EMBL" id="GAG35324.1"/>
    </source>
</evidence>
<dbReference type="AlphaFoldDB" id="X0WWG4"/>
<dbReference type="Gene3D" id="3.40.720.10">
    <property type="entry name" value="Alkaline Phosphatase, subunit A"/>
    <property type="match status" value="1"/>
</dbReference>
<name>X0WWG4_9ZZZZ</name>
<dbReference type="EMBL" id="BARS01045671">
    <property type="protein sequence ID" value="GAG35324.1"/>
    <property type="molecule type" value="Genomic_DNA"/>
</dbReference>
<feature type="non-terminal residue" evidence="1">
    <location>
        <position position="1"/>
    </location>
</feature>
<protein>
    <submittedName>
        <fullName evidence="1">Uncharacterized protein</fullName>
    </submittedName>
</protein>
<proteinExistence type="predicted"/>
<gene>
    <name evidence="1" type="ORF">S01H1_68847</name>
</gene>
<comment type="caution">
    <text evidence="1">The sequence shown here is derived from an EMBL/GenBank/DDBJ whole genome shotgun (WGS) entry which is preliminary data.</text>
</comment>
<organism evidence="1">
    <name type="scientific">marine sediment metagenome</name>
    <dbReference type="NCBI Taxonomy" id="412755"/>
    <lineage>
        <taxon>unclassified sequences</taxon>
        <taxon>metagenomes</taxon>
        <taxon>ecological metagenomes</taxon>
    </lineage>
</organism>
<sequence length="213" mass="24009">SFRRGVNLNSWLYLNGYLSLKEGKKGSNEWFKDVDWEHTKAYALGLGGVYINQNGREAKGTIHAGEETKGLKRELIRKLDGLKDEERNSVAINKVFDRDELPSGPYLDNCPDLIVGYNEGYRISWDSVTGKVNNLVFEDNIKAWSGDHCIDPRIVPGIFFCSEKINTKSPSIMDIAPTALELFGLQVPSHMDGLALLDAQNFSLDKNRKEEKK</sequence>
<dbReference type="SUPFAM" id="SSF53649">
    <property type="entry name" value="Alkaline phosphatase-like"/>
    <property type="match status" value="1"/>
</dbReference>